<sequence>MYVCVCKAVTDSQLDAAIDSGLCSRKQLVQCFGVGRDCGKCNKDIAQILDRKNACRLLQAANDAQLITKTREI</sequence>
<comment type="similarity">
    <text evidence="9">Belongs to the Bfd family.</text>
</comment>
<evidence type="ECO:0000256" key="6">
    <source>
        <dbReference type="ARBA" id="ARBA00023014"/>
    </source>
</evidence>
<keyword evidence="5" id="KW-0408">Iron</keyword>
<evidence type="ECO:0000313" key="11">
    <source>
        <dbReference type="EMBL" id="AMK75832.1"/>
    </source>
</evidence>
<keyword evidence="2" id="KW-0001">2Fe-2S</keyword>
<dbReference type="Gene3D" id="1.10.10.1100">
    <property type="entry name" value="BFD-like [2Fe-2S]-binding domain"/>
    <property type="match status" value="1"/>
</dbReference>
<dbReference type="GO" id="GO:0051537">
    <property type="term" value="F:2 iron, 2 sulfur cluster binding"/>
    <property type="evidence" value="ECO:0007669"/>
    <property type="project" value="UniProtKB-KW"/>
</dbReference>
<accession>A0A126T172</accession>
<evidence type="ECO:0000259" key="10">
    <source>
        <dbReference type="Pfam" id="PF04324"/>
    </source>
</evidence>
<dbReference type="STRING" id="1538553.JT25_004910"/>
<gene>
    <name evidence="11" type="ORF">JT25_004910</name>
</gene>
<keyword evidence="6" id="KW-0411">Iron-sulfur</keyword>
<dbReference type="PANTHER" id="PTHR37424">
    <property type="entry name" value="BACTERIOFERRITIN-ASSOCIATED FERREDOXIN"/>
    <property type="match status" value="1"/>
</dbReference>
<dbReference type="AlphaFoldDB" id="A0A126T172"/>
<evidence type="ECO:0000256" key="5">
    <source>
        <dbReference type="ARBA" id="ARBA00023004"/>
    </source>
</evidence>
<dbReference type="Pfam" id="PF04324">
    <property type="entry name" value="Fer2_BFD"/>
    <property type="match status" value="1"/>
</dbReference>
<evidence type="ECO:0000256" key="3">
    <source>
        <dbReference type="ARBA" id="ARBA00022723"/>
    </source>
</evidence>
<comment type="cofactor">
    <cofactor evidence="7">
        <name>[2Fe-2S] cluster</name>
        <dbReference type="ChEBI" id="CHEBI:190135"/>
    </cofactor>
</comment>
<evidence type="ECO:0000256" key="2">
    <source>
        <dbReference type="ARBA" id="ARBA00022714"/>
    </source>
</evidence>
<protein>
    <recommendedName>
        <fullName evidence="8">Bacterioferritin-associated ferredoxin</fullName>
    </recommendedName>
</protein>
<evidence type="ECO:0000313" key="12">
    <source>
        <dbReference type="Proteomes" id="UP000030512"/>
    </source>
</evidence>
<keyword evidence="3" id="KW-0479">Metal-binding</keyword>
<keyword evidence="1" id="KW-0813">Transport</keyword>
<dbReference type="OrthoDB" id="9815350at2"/>
<evidence type="ECO:0000256" key="9">
    <source>
        <dbReference type="ARBA" id="ARBA00046332"/>
    </source>
</evidence>
<evidence type="ECO:0000256" key="7">
    <source>
        <dbReference type="ARBA" id="ARBA00034078"/>
    </source>
</evidence>
<evidence type="ECO:0000256" key="8">
    <source>
        <dbReference type="ARBA" id="ARBA00039386"/>
    </source>
</evidence>
<reference evidence="11 12" key="1">
    <citation type="journal article" date="2015" name="Environ. Microbiol.">
        <title>Methane oxidation coupled to nitrate reduction under hypoxia by the Gammaproteobacterium Methylomonas denitrificans, sp. nov. type strain FJG1.</title>
        <authorList>
            <person name="Kits K.D."/>
            <person name="Klotz M.G."/>
            <person name="Stein L.Y."/>
        </authorList>
    </citation>
    <scope>NUCLEOTIDE SEQUENCE [LARGE SCALE GENOMIC DNA]</scope>
    <source>
        <strain evidence="11 12">FJG1</strain>
    </source>
</reference>
<dbReference type="RefSeq" id="WP_036273732.1">
    <property type="nucleotide sequence ID" value="NZ_CP014476.1"/>
</dbReference>
<dbReference type="Proteomes" id="UP000030512">
    <property type="component" value="Chromosome"/>
</dbReference>
<dbReference type="InterPro" id="IPR007419">
    <property type="entry name" value="BFD-like_2Fe2S-bd_dom"/>
</dbReference>
<evidence type="ECO:0000256" key="1">
    <source>
        <dbReference type="ARBA" id="ARBA00022448"/>
    </source>
</evidence>
<dbReference type="PANTHER" id="PTHR37424:SF1">
    <property type="entry name" value="BACTERIOFERRITIN-ASSOCIATED FERREDOXIN"/>
    <property type="match status" value="1"/>
</dbReference>
<dbReference type="EMBL" id="CP014476">
    <property type="protein sequence ID" value="AMK75832.1"/>
    <property type="molecule type" value="Genomic_DNA"/>
</dbReference>
<dbReference type="KEGG" id="mdn:JT25_004910"/>
<keyword evidence="4" id="KW-0249">Electron transport</keyword>
<feature type="domain" description="BFD-like [2Fe-2S]-binding" evidence="10">
    <location>
        <begin position="2"/>
        <end position="50"/>
    </location>
</feature>
<dbReference type="InterPro" id="IPR052371">
    <property type="entry name" value="BFD-associated_ferredoxin"/>
</dbReference>
<evidence type="ECO:0000256" key="4">
    <source>
        <dbReference type="ARBA" id="ARBA00022982"/>
    </source>
</evidence>
<organism evidence="11 12">
    <name type="scientific">Methylomonas denitrificans</name>
    <dbReference type="NCBI Taxonomy" id="1538553"/>
    <lineage>
        <taxon>Bacteria</taxon>
        <taxon>Pseudomonadati</taxon>
        <taxon>Pseudomonadota</taxon>
        <taxon>Gammaproteobacteria</taxon>
        <taxon>Methylococcales</taxon>
        <taxon>Methylococcaceae</taxon>
        <taxon>Methylomonas</taxon>
    </lineage>
</organism>
<dbReference type="GO" id="GO:0046872">
    <property type="term" value="F:metal ion binding"/>
    <property type="evidence" value="ECO:0007669"/>
    <property type="project" value="UniProtKB-KW"/>
</dbReference>
<proteinExistence type="inferred from homology"/>
<keyword evidence="12" id="KW-1185">Reference proteome</keyword>
<dbReference type="InterPro" id="IPR041854">
    <property type="entry name" value="BFD-like_2Fe2S-bd_dom_sf"/>
</dbReference>
<name>A0A126T172_9GAMM</name>